<dbReference type="Proteomes" id="UP000694547">
    <property type="component" value="Chromosome 22"/>
</dbReference>
<dbReference type="Pfam" id="PF05821">
    <property type="entry name" value="NDUF_B8"/>
    <property type="match status" value="1"/>
</dbReference>
<name>A0A8C8W3B5_PERMB</name>
<dbReference type="InterPro" id="IPR008699">
    <property type="entry name" value="NDUFB8"/>
</dbReference>
<sequence>MAVARVAAPRVRWPQRITCRTVPLGTLAAFHLTKGMPPEWYPRTPEEQAPAAKKYNIPVEDLQAVPRAGMGQGDHPKLPDRS</sequence>
<reference evidence="2" key="2">
    <citation type="submission" date="2025-08" db="UniProtKB">
        <authorList>
            <consortium name="Ensembl"/>
        </authorList>
    </citation>
    <scope>IDENTIFICATION</scope>
</reference>
<feature type="region of interest" description="Disordered" evidence="1">
    <location>
        <begin position="63"/>
        <end position="82"/>
    </location>
</feature>
<evidence type="ECO:0000313" key="2">
    <source>
        <dbReference type="Ensembl" id="ENSPEMP00000033707.1"/>
    </source>
</evidence>
<protein>
    <submittedName>
        <fullName evidence="2">Uncharacterized protein</fullName>
    </submittedName>
</protein>
<dbReference type="GO" id="GO:0005739">
    <property type="term" value="C:mitochondrion"/>
    <property type="evidence" value="ECO:0007669"/>
    <property type="project" value="InterPro"/>
</dbReference>
<dbReference type="AlphaFoldDB" id="A0A8C8W3B5"/>
<dbReference type="GeneTree" id="ENSGT00940000172076"/>
<proteinExistence type="predicted"/>
<accession>A0A8C8W3B5</accession>
<evidence type="ECO:0000256" key="1">
    <source>
        <dbReference type="SAM" id="MobiDB-lite"/>
    </source>
</evidence>
<organism evidence="2 3">
    <name type="scientific">Peromyscus maniculatus bairdii</name>
    <name type="common">Prairie deer mouse</name>
    <dbReference type="NCBI Taxonomy" id="230844"/>
    <lineage>
        <taxon>Eukaryota</taxon>
        <taxon>Metazoa</taxon>
        <taxon>Chordata</taxon>
        <taxon>Craniata</taxon>
        <taxon>Vertebrata</taxon>
        <taxon>Euteleostomi</taxon>
        <taxon>Mammalia</taxon>
        <taxon>Eutheria</taxon>
        <taxon>Euarchontoglires</taxon>
        <taxon>Glires</taxon>
        <taxon>Rodentia</taxon>
        <taxon>Myomorpha</taxon>
        <taxon>Muroidea</taxon>
        <taxon>Cricetidae</taxon>
        <taxon>Neotominae</taxon>
        <taxon>Peromyscus</taxon>
    </lineage>
</organism>
<dbReference type="PANTHER" id="PTHR12840">
    <property type="entry name" value="NADH-UBIQUINONE OXIDOREDUCTASE ASHI SUBUNIT"/>
    <property type="match status" value="1"/>
</dbReference>
<reference evidence="2 3" key="1">
    <citation type="submission" date="2018-10" db="EMBL/GenBank/DDBJ databases">
        <title>Improved assembly of the deer mouse Peromyscus maniculatus genome.</title>
        <authorList>
            <person name="Lassance J.-M."/>
            <person name="Hoekstra H.E."/>
        </authorList>
    </citation>
    <scope>NUCLEOTIDE SEQUENCE [LARGE SCALE GENOMIC DNA]</scope>
</reference>
<dbReference type="PANTHER" id="PTHR12840:SF1">
    <property type="entry name" value="NADH DEHYDROGENASE [UBIQUINONE] 1 BETA SUBCOMPLEX SUBUNIT 8, MITOCHONDRIAL"/>
    <property type="match status" value="1"/>
</dbReference>
<reference evidence="2" key="3">
    <citation type="submission" date="2025-09" db="UniProtKB">
        <authorList>
            <consortium name="Ensembl"/>
        </authorList>
    </citation>
    <scope>IDENTIFICATION</scope>
</reference>
<dbReference type="Ensembl" id="ENSPEMT00000040001.1">
    <property type="protein sequence ID" value="ENSPEMP00000033707.1"/>
    <property type="gene ID" value="ENSPEMG00000027054.1"/>
</dbReference>
<evidence type="ECO:0000313" key="3">
    <source>
        <dbReference type="Proteomes" id="UP000694547"/>
    </source>
</evidence>
<keyword evidence="3" id="KW-1185">Reference proteome</keyword>